<name>A0A7W8E6N0_9BACT</name>
<protein>
    <submittedName>
        <fullName evidence="4">Phospholipase C</fullName>
        <ecNumber evidence="4">3.1.4.3</ecNumber>
    </submittedName>
</protein>
<proteinExistence type="predicted"/>
<gene>
    <name evidence="4" type="ORF">HDF16_005577</name>
</gene>
<sequence length="686" mass="73879">MNHSIWTKACAAMAISALLQPQFGLAQQPLTARPNGMVELAPRSSPSVASHMVSLDAVPSLDDATKKLLLQKKIKYVFVLFQENRSFDFYFGTYPGAHGLFSKRPQDTPGFNQPIVLTDGSVGKISPFKIPQTVSTISGSSVLLYPEDVDSVNHAHTAIDAKLNLDANHVAHNDRYAFTEEGLKGTLSADGSKYTGPAPTLQQKQKGELVMGHVDCDTAPFLWNYADRFTLFDNFFDTVIGPSTPNAIAMIAGQSGETQWIKHPELASNVNTTGAQLPVTADPQPFWGSSLDFLTPAGEKQPVDNPGGVSSNPSSNLTFATLPLTFMGKDVQIATSYDNDPTFDLQDVQQDITKIAGDQNVPVSWSWFQEGYNHEPTDAKGTISNADYIAHHNAPQYFGYVANNPHESKRHLKGLGDFYTALKYNELPYGGVFYVRGGYGNLDGLTPRSPSPAVEAAFKGNDDHPGYSDTQISESLLADSINAIASSKYWPESAIIITYDETDGLFDHTTPIVRSWDPNGLGLDQGPRIPTIVISPYAKAHAISHEPTEHGSIIKFIDALFNLEPLGDLPDEAAARQKGKETLNQRYLGPSDGTGANSTPNVGNLFSAFDDARLTGSAPPLPASYALIPAAQVTTLPHVGAQGCRALQITPTDVVNGTLIDPAPADFNPRPSTNPGLPTSGTWPTN</sequence>
<evidence type="ECO:0000313" key="4">
    <source>
        <dbReference type="EMBL" id="MBB5060841.1"/>
    </source>
</evidence>
<feature type="compositionally biased region" description="Polar residues" evidence="2">
    <location>
        <begin position="670"/>
        <end position="686"/>
    </location>
</feature>
<dbReference type="Gene3D" id="3.40.720.10">
    <property type="entry name" value="Alkaline Phosphatase, subunit A"/>
    <property type="match status" value="2"/>
</dbReference>
<feature type="chain" id="PRO_5031546856" evidence="3">
    <location>
        <begin position="27"/>
        <end position="686"/>
    </location>
</feature>
<dbReference type="PANTHER" id="PTHR31956:SF1">
    <property type="entry name" value="NON-SPECIFIC PHOSPHOLIPASE C1"/>
    <property type="match status" value="1"/>
</dbReference>
<dbReference type="EMBL" id="JACHIP010000020">
    <property type="protein sequence ID" value="MBB5060841.1"/>
    <property type="molecule type" value="Genomic_DNA"/>
</dbReference>
<feature type="region of interest" description="Disordered" evidence="2">
    <location>
        <begin position="662"/>
        <end position="686"/>
    </location>
</feature>
<evidence type="ECO:0000313" key="5">
    <source>
        <dbReference type="Proteomes" id="UP000540989"/>
    </source>
</evidence>
<keyword evidence="1 4" id="KW-0378">Hydrolase</keyword>
<evidence type="ECO:0000256" key="3">
    <source>
        <dbReference type="SAM" id="SignalP"/>
    </source>
</evidence>
<keyword evidence="3" id="KW-0732">Signal</keyword>
<comment type="caution">
    <text evidence="4">The sequence shown here is derived from an EMBL/GenBank/DDBJ whole genome shotgun (WGS) entry which is preliminary data.</text>
</comment>
<feature type="signal peptide" evidence="3">
    <location>
        <begin position="1"/>
        <end position="26"/>
    </location>
</feature>
<dbReference type="AlphaFoldDB" id="A0A7W8E6N0"/>
<organism evidence="4 5">
    <name type="scientific">Granulicella aggregans</name>
    <dbReference type="NCBI Taxonomy" id="474949"/>
    <lineage>
        <taxon>Bacteria</taxon>
        <taxon>Pseudomonadati</taxon>
        <taxon>Acidobacteriota</taxon>
        <taxon>Terriglobia</taxon>
        <taxon>Terriglobales</taxon>
        <taxon>Acidobacteriaceae</taxon>
        <taxon>Granulicella</taxon>
    </lineage>
</organism>
<dbReference type="EC" id="3.1.4.3" evidence="4"/>
<dbReference type="RefSeq" id="WP_184223388.1">
    <property type="nucleotide sequence ID" value="NZ_JACHIP010000020.1"/>
</dbReference>
<dbReference type="InterPro" id="IPR017850">
    <property type="entry name" value="Alkaline_phosphatase_core_sf"/>
</dbReference>
<dbReference type="InterPro" id="IPR007312">
    <property type="entry name" value="Phosphoesterase"/>
</dbReference>
<dbReference type="GO" id="GO:0034480">
    <property type="term" value="F:phosphatidylcholine phospholipase C activity"/>
    <property type="evidence" value="ECO:0007669"/>
    <property type="project" value="UniProtKB-EC"/>
</dbReference>
<dbReference type="Proteomes" id="UP000540989">
    <property type="component" value="Unassembled WGS sequence"/>
</dbReference>
<accession>A0A7W8E6N0</accession>
<dbReference type="Pfam" id="PF04185">
    <property type="entry name" value="Phosphoesterase"/>
    <property type="match status" value="1"/>
</dbReference>
<dbReference type="PANTHER" id="PTHR31956">
    <property type="entry name" value="NON-SPECIFIC PHOSPHOLIPASE C4-RELATED"/>
    <property type="match status" value="1"/>
</dbReference>
<keyword evidence="5" id="KW-1185">Reference proteome</keyword>
<reference evidence="4 5" key="1">
    <citation type="submission" date="2020-08" db="EMBL/GenBank/DDBJ databases">
        <title>Genomic Encyclopedia of Type Strains, Phase IV (KMG-V): Genome sequencing to study the core and pangenomes of soil and plant-associated prokaryotes.</title>
        <authorList>
            <person name="Whitman W."/>
        </authorList>
    </citation>
    <scope>NUCLEOTIDE SEQUENCE [LARGE SCALE GENOMIC DNA]</scope>
    <source>
        <strain evidence="4 5">M8UP14</strain>
    </source>
</reference>
<evidence type="ECO:0000256" key="2">
    <source>
        <dbReference type="SAM" id="MobiDB-lite"/>
    </source>
</evidence>
<evidence type="ECO:0000256" key="1">
    <source>
        <dbReference type="ARBA" id="ARBA00022801"/>
    </source>
</evidence>